<accession>A0ABS2SW92</accession>
<comment type="caution">
    <text evidence="1">The sequence shown here is derived from an EMBL/GenBank/DDBJ whole genome shotgun (WGS) entry which is preliminary data.</text>
</comment>
<proteinExistence type="predicted"/>
<evidence type="ECO:0000313" key="2">
    <source>
        <dbReference type="Proteomes" id="UP001179280"/>
    </source>
</evidence>
<name>A0ABS2SW92_9BACI</name>
<evidence type="ECO:0008006" key="3">
    <source>
        <dbReference type="Google" id="ProtNLM"/>
    </source>
</evidence>
<sequence>MLVKQAIKLAIDWIETIAKKEEGFIGAYLAGSIIQKRLDESWSNHSDVDIMIVSRNVPSVKIGKFLYKGVLLEASHLPHTAFTSKESILADYHLSYSFAHTSFLFDSSQILEQLQQDVAEAYPRQEWVRERCARIREKIDGGLTSIPADRPFQEQVMSWLFPTTVLTHLFLTAALENPTVRRRFEATKKVLASYGMNYVYENLLKEIQVHSLEKRDVQTSLTNLKSTFDLAAQYQQTPIFFASDITQEGRPISIDASQTLIDAGNQREAFFWIVTTYCRCHIILAKDAPQLHEARLPYFMETVKLLGITSKKELDRLAQGTRGRLDWYVEKAEELIERNARILK</sequence>
<keyword evidence="2" id="KW-1185">Reference proteome</keyword>
<protein>
    <recommendedName>
        <fullName evidence="3">Polymerase nucleotidyl transferase domain-containing protein</fullName>
    </recommendedName>
</protein>
<dbReference type="EMBL" id="JAFBCV010000010">
    <property type="protein sequence ID" value="MBM7839807.1"/>
    <property type="molecule type" value="Genomic_DNA"/>
</dbReference>
<gene>
    <name evidence="1" type="ORF">JOC54_003087</name>
</gene>
<evidence type="ECO:0000313" key="1">
    <source>
        <dbReference type="EMBL" id="MBM7839807.1"/>
    </source>
</evidence>
<organism evidence="1 2">
    <name type="scientific">Shouchella xiaoxiensis</name>
    <dbReference type="NCBI Taxonomy" id="766895"/>
    <lineage>
        <taxon>Bacteria</taxon>
        <taxon>Bacillati</taxon>
        <taxon>Bacillota</taxon>
        <taxon>Bacilli</taxon>
        <taxon>Bacillales</taxon>
        <taxon>Bacillaceae</taxon>
        <taxon>Shouchella</taxon>
    </lineage>
</organism>
<dbReference type="Proteomes" id="UP001179280">
    <property type="component" value="Unassembled WGS sequence"/>
</dbReference>
<reference evidence="1" key="1">
    <citation type="submission" date="2021-01" db="EMBL/GenBank/DDBJ databases">
        <title>Genomic Encyclopedia of Type Strains, Phase IV (KMG-IV): sequencing the most valuable type-strain genomes for metagenomic binning, comparative biology and taxonomic classification.</title>
        <authorList>
            <person name="Goeker M."/>
        </authorList>
    </citation>
    <scope>NUCLEOTIDE SEQUENCE</scope>
    <source>
        <strain evidence="1">DSM 21943</strain>
    </source>
</reference>
<dbReference type="RefSeq" id="WP_204467027.1">
    <property type="nucleotide sequence ID" value="NZ_JAFBCV010000010.1"/>
</dbReference>